<proteinExistence type="inferred from homology"/>
<dbReference type="EMBL" id="JABFUD020000005">
    <property type="protein sequence ID" value="KAI5079264.1"/>
    <property type="molecule type" value="Genomic_DNA"/>
</dbReference>
<dbReference type="GO" id="GO:0004553">
    <property type="term" value="F:hydrolase activity, hydrolyzing O-glycosyl compounds"/>
    <property type="evidence" value="ECO:0007669"/>
    <property type="project" value="InterPro"/>
</dbReference>
<evidence type="ECO:0000313" key="11">
    <source>
        <dbReference type="Proteomes" id="UP000886520"/>
    </source>
</evidence>
<feature type="active site" description="Nucleophile" evidence="6">
    <location>
        <position position="108"/>
    </location>
</feature>
<organism evidence="10 11">
    <name type="scientific">Adiantum capillus-veneris</name>
    <name type="common">Maidenhair fern</name>
    <dbReference type="NCBI Taxonomy" id="13818"/>
    <lineage>
        <taxon>Eukaryota</taxon>
        <taxon>Viridiplantae</taxon>
        <taxon>Streptophyta</taxon>
        <taxon>Embryophyta</taxon>
        <taxon>Tracheophyta</taxon>
        <taxon>Polypodiopsida</taxon>
        <taxon>Polypodiidae</taxon>
        <taxon>Polypodiales</taxon>
        <taxon>Pteridineae</taxon>
        <taxon>Pteridaceae</taxon>
        <taxon>Vittarioideae</taxon>
        <taxon>Adiantum</taxon>
    </lineage>
</organism>
<evidence type="ECO:0000256" key="6">
    <source>
        <dbReference type="PIRSR" id="PIRSR005604-1"/>
    </source>
</evidence>
<dbReference type="PROSITE" id="PS51257">
    <property type="entry name" value="PROKAR_LIPOPROTEIN"/>
    <property type="match status" value="1"/>
</dbReference>
<evidence type="ECO:0000313" key="10">
    <source>
        <dbReference type="EMBL" id="KAI5079264.1"/>
    </source>
</evidence>
<keyword evidence="11" id="KW-1185">Reference proteome</keyword>
<protein>
    <recommendedName>
        <fullName evidence="8">Xyloglucan endotransglucosylase/hydrolase</fullName>
        <ecNumber evidence="8">2.4.1.207</ecNumber>
    </recommendedName>
</protein>
<sequence>MAACPRIAPYLTLLVSISIFFSSSSCGAAAGNLKDDFEVTWAAENVRFEDGGEALQLVLEPSTGGAGFASKDYFLFGNIDMQMKLVPGDSAGTVTAYYLSSETSNHDELDFEFLGNSSGEPYILQTNVFSNGTSGREQRIFLWFDPTADFHTYSVTWTQQRIVFLVDGVPIRVFSNNEAAKGVPYLNKQPMRVFSSIWNGDSWATRGGQVKIDWAHAPFIASYRNFTVAESACVKATSAAACSAQAATIPSSTTAVGEQQVDTGRLQWVESNFMVYNYCTDQARYPIVPLEC</sequence>
<evidence type="ECO:0000256" key="7">
    <source>
        <dbReference type="PIRSR" id="PIRSR005604-2"/>
    </source>
</evidence>
<dbReference type="InterPro" id="IPR010713">
    <property type="entry name" value="XET_C"/>
</dbReference>
<feature type="active site" description="Proton donor" evidence="6">
    <location>
        <position position="112"/>
    </location>
</feature>
<dbReference type="AlphaFoldDB" id="A0A9D4V481"/>
<evidence type="ECO:0000259" key="9">
    <source>
        <dbReference type="PROSITE" id="PS51762"/>
    </source>
</evidence>
<keyword evidence="8" id="KW-0732">Signal</keyword>
<comment type="subcellular location">
    <subcellularLocation>
        <location evidence="8">Secreted</location>
        <location evidence="8">Cell wall</location>
    </subcellularLocation>
    <subcellularLocation>
        <location evidence="8">Secreted</location>
        <location evidence="8">Extracellular space</location>
        <location evidence="8">Apoplast</location>
    </subcellularLocation>
</comment>
<keyword evidence="1 8" id="KW-0808">Transferase</keyword>
<comment type="similarity">
    <text evidence="8">Belongs to the glycosyl hydrolase 16 family.</text>
</comment>
<evidence type="ECO:0000256" key="2">
    <source>
        <dbReference type="ARBA" id="ARBA00022801"/>
    </source>
</evidence>
<name>A0A9D4V481_ADICA</name>
<dbReference type="GO" id="GO:0016762">
    <property type="term" value="F:xyloglucan:xyloglucosyl transferase activity"/>
    <property type="evidence" value="ECO:0007669"/>
    <property type="project" value="UniProtKB-EC"/>
</dbReference>
<comment type="PTM">
    <text evidence="8">Contains at least one intrachain disulfide bond essential for its enzymatic activity.</text>
</comment>
<dbReference type="GO" id="GO:0042546">
    <property type="term" value="P:cell wall biogenesis"/>
    <property type="evidence" value="ECO:0007669"/>
    <property type="project" value="InterPro"/>
</dbReference>
<evidence type="ECO:0000256" key="3">
    <source>
        <dbReference type="ARBA" id="ARBA00023157"/>
    </source>
</evidence>
<comment type="caution">
    <text evidence="10">The sequence shown here is derived from an EMBL/GenBank/DDBJ whole genome shotgun (WGS) entry which is preliminary data.</text>
</comment>
<dbReference type="PANTHER" id="PTHR31062">
    <property type="entry name" value="XYLOGLUCAN ENDOTRANSGLUCOSYLASE/HYDROLASE PROTEIN 8-RELATED"/>
    <property type="match status" value="1"/>
</dbReference>
<dbReference type="EC" id="2.4.1.207" evidence="8"/>
<dbReference type="Pfam" id="PF00722">
    <property type="entry name" value="Glyco_hydro_16"/>
    <property type="match status" value="1"/>
</dbReference>
<feature type="domain" description="GH16" evidence="9">
    <location>
        <begin position="15"/>
        <end position="223"/>
    </location>
</feature>
<keyword evidence="8" id="KW-0964">Secreted</keyword>
<keyword evidence="8" id="KW-0134">Cell wall</keyword>
<keyword evidence="4" id="KW-0325">Glycoprotein</keyword>
<dbReference type="OrthoDB" id="4781at2759"/>
<feature type="chain" id="PRO_5039746339" description="Xyloglucan endotransglucosylase/hydrolase" evidence="8">
    <location>
        <begin position="30"/>
        <end position="292"/>
    </location>
</feature>
<dbReference type="GO" id="GO:0010411">
    <property type="term" value="P:xyloglucan metabolic process"/>
    <property type="evidence" value="ECO:0007669"/>
    <property type="project" value="InterPro"/>
</dbReference>
<dbReference type="FunFam" id="2.60.120.200:FF:000025">
    <property type="entry name" value="Xyloglucan endotransglucosylase/hydrolase"/>
    <property type="match status" value="1"/>
</dbReference>
<dbReference type="PROSITE" id="PS51762">
    <property type="entry name" value="GH16_2"/>
    <property type="match status" value="1"/>
</dbReference>
<reference evidence="10 11" key="1">
    <citation type="submission" date="2021-01" db="EMBL/GenBank/DDBJ databases">
        <title>Adiantum capillus-veneris genome.</title>
        <authorList>
            <person name="Fang Y."/>
            <person name="Liao Q."/>
        </authorList>
    </citation>
    <scope>NUCLEOTIDE SEQUENCE [LARGE SCALE GENOMIC DNA]</scope>
    <source>
        <strain evidence="10">H3</strain>
        <tissue evidence="10">Leaf</tissue>
    </source>
</reference>
<dbReference type="CDD" id="cd02176">
    <property type="entry name" value="GH16_XET"/>
    <property type="match status" value="1"/>
</dbReference>
<comment type="function">
    <text evidence="8">Catalyzes xyloglucan endohydrolysis (XEH) and/or endotransglycosylation (XET). Cleaves and religates xyloglucan polymers, an essential constituent of the primary cell wall, and thereby participates in cell wall construction of growing tissues.</text>
</comment>
<evidence type="ECO:0000256" key="5">
    <source>
        <dbReference type="ARBA" id="ARBA00023295"/>
    </source>
</evidence>
<evidence type="ECO:0000256" key="1">
    <source>
        <dbReference type="ARBA" id="ARBA00022679"/>
    </source>
</evidence>
<keyword evidence="5 8" id="KW-0326">Glycosidase</keyword>
<dbReference type="Pfam" id="PF06955">
    <property type="entry name" value="XET_C"/>
    <property type="match status" value="1"/>
</dbReference>
<evidence type="ECO:0000256" key="8">
    <source>
        <dbReference type="RuleBase" id="RU361120"/>
    </source>
</evidence>
<keyword evidence="3" id="KW-1015">Disulfide bond</keyword>
<dbReference type="PIRSF" id="PIRSF005604">
    <property type="entry name" value="XET"/>
    <property type="match status" value="1"/>
</dbReference>
<accession>A0A9D4V481</accession>
<dbReference type="PROSITE" id="PS01034">
    <property type="entry name" value="GH16_1"/>
    <property type="match status" value="1"/>
</dbReference>
<keyword evidence="2 8" id="KW-0378">Hydrolase</keyword>
<gene>
    <name evidence="10" type="ORF">GOP47_0004743</name>
</gene>
<dbReference type="GO" id="GO:0071555">
    <property type="term" value="P:cell wall organization"/>
    <property type="evidence" value="ECO:0007669"/>
    <property type="project" value="UniProtKB-KW"/>
</dbReference>
<dbReference type="Proteomes" id="UP000886520">
    <property type="component" value="Chromosome 5"/>
</dbReference>
<dbReference type="InterPro" id="IPR044791">
    <property type="entry name" value="Beta-glucanase/XTH"/>
</dbReference>
<keyword evidence="8" id="KW-0052">Apoplast</keyword>
<dbReference type="GO" id="GO:0048046">
    <property type="term" value="C:apoplast"/>
    <property type="evidence" value="ECO:0007669"/>
    <property type="project" value="UniProtKB-SubCell"/>
</dbReference>
<dbReference type="SUPFAM" id="SSF49899">
    <property type="entry name" value="Concanavalin A-like lectins/glucanases"/>
    <property type="match status" value="1"/>
</dbReference>
<dbReference type="InterPro" id="IPR008263">
    <property type="entry name" value="GH16_AS"/>
</dbReference>
<dbReference type="InterPro" id="IPR000757">
    <property type="entry name" value="Beta-glucanase-like"/>
</dbReference>
<dbReference type="InterPro" id="IPR016455">
    <property type="entry name" value="XTH"/>
</dbReference>
<dbReference type="Gene3D" id="2.60.120.200">
    <property type="match status" value="1"/>
</dbReference>
<feature type="signal peptide" evidence="8">
    <location>
        <begin position="1"/>
        <end position="29"/>
    </location>
</feature>
<keyword evidence="8" id="KW-0961">Cell wall biogenesis/degradation</keyword>
<dbReference type="InterPro" id="IPR013320">
    <property type="entry name" value="ConA-like_dom_sf"/>
</dbReference>
<evidence type="ECO:0000256" key="4">
    <source>
        <dbReference type="ARBA" id="ARBA00023180"/>
    </source>
</evidence>
<feature type="glycosylation site" description="N-linked (GlcNAc...) asparagine" evidence="7">
    <location>
        <position position="116"/>
    </location>
</feature>